<organism evidence="1 2">
    <name type="scientific">Parabacteroides goldsteinii DSM 19448 = WAL 12034</name>
    <dbReference type="NCBI Taxonomy" id="927665"/>
    <lineage>
        <taxon>Bacteria</taxon>
        <taxon>Pseudomonadati</taxon>
        <taxon>Bacteroidota</taxon>
        <taxon>Bacteroidia</taxon>
        <taxon>Bacteroidales</taxon>
        <taxon>Tannerellaceae</taxon>
        <taxon>Parabacteroides</taxon>
    </lineage>
</organism>
<sequence length="40" mass="4519">MSWDLQTTPTFAGYSKSTTESFPAIIRKGGERFYSKSKTL</sequence>
<dbReference type="HOGENOM" id="CLU_3293608_0_0_10"/>
<protein>
    <submittedName>
        <fullName evidence="1">Uncharacterized protein</fullName>
    </submittedName>
</protein>
<comment type="caution">
    <text evidence="1">The sequence shown here is derived from an EMBL/GenBank/DDBJ whole genome shotgun (WGS) entry which is preliminary data.</text>
</comment>
<evidence type="ECO:0000313" key="2">
    <source>
        <dbReference type="Proteomes" id="UP000033047"/>
    </source>
</evidence>
<dbReference type="Proteomes" id="UP000033047">
    <property type="component" value="Unassembled WGS sequence"/>
</dbReference>
<name>A0A0F5J5Q8_9BACT</name>
<dbReference type="AlphaFoldDB" id="A0A0F5J5Q8"/>
<gene>
    <name evidence="1" type="ORF">HMPREF1535_03462</name>
</gene>
<dbReference type="EMBL" id="AQHV01000015">
    <property type="protein sequence ID" value="KKB53236.1"/>
    <property type="molecule type" value="Genomic_DNA"/>
</dbReference>
<proteinExistence type="predicted"/>
<reference evidence="1 2" key="1">
    <citation type="submission" date="2013-04" db="EMBL/GenBank/DDBJ databases">
        <title>The Genome Sequence of Parabacteroides goldsteinii DSM 19448.</title>
        <authorList>
            <consortium name="The Broad Institute Genomics Platform"/>
            <person name="Earl A."/>
            <person name="Ward D."/>
            <person name="Feldgarden M."/>
            <person name="Gevers D."/>
            <person name="Martens E."/>
            <person name="Sakamoto M."/>
            <person name="Benno Y."/>
            <person name="Song Y."/>
            <person name="Liu C."/>
            <person name="Lee J."/>
            <person name="Bolanos M."/>
            <person name="Vaisanen M.L."/>
            <person name="Finegold S.M."/>
            <person name="Walker B."/>
            <person name="Young S."/>
            <person name="Zeng Q."/>
            <person name="Gargeya S."/>
            <person name="Fitzgerald M."/>
            <person name="Haas B."/>
            <person name="Abouelleil A."/>
            <person name="Allen A.W."/>
            <person name="Alvarado L."/>
            <person name="Arachchi H.M."/>
            <person name="Berlin A.M."/>
            <person name="Chapman S.B."/>
            <person name="Gainer-Dewar J."/>
            <person name="Goldberg J."/>
            <person name="Griggs A."/>
            <person name="Gujja S."/>
            <person name="Hansen M."/>
            <person name="Howarth C."/>
            <person name="Imamovic A."/>
            <person name="Ireland A."/>
            <person name="Larimer J."/>
            <person name="McCowan C."/>
            <person name="Murphy C."/>
            <person name="Pearson M."/>
            <person name="Poon T.W."/>
            <person name="Priest M."/>
            <person name="Roberts A."/>
            <person name="Saif S."/>
            <person name="Shea T."/>
            <person name="Sisk P."/>
            <person name="Sykes S."/>
            <person name="Wortman J."/>
            <person name="Nusbaum C."/>
            <person name="Birren B."/>
        </authorList>
    </citation>
    <scope>NUCLEOTIDE SEQUENCE [LARGE SCALE GENOMIC DNA]</scope>
    <source>
        <strain evidence="1 2">DSM 19448</strain>
    </source>
</reference>
<accession>A0A0F5J5Q8</accession>
<evidence type="ECO:0000313" key="1">
    <source>
        <dbReference type="EMBL" id="KKB53236.1"/>
    </source>
</evidence>